<dbReference type="RefSeq" id="WP_377095004.1">
    <property type="nucleotide sequence ID" value="NZ_JBHSJM010000001.1"/>
</dbReference>
<protein>
    <submittedName>
        <fullName evidence="2">Uncharacterized protein</fullName>
    </submittedName>
</protein>
<reference evidence="3" key="1">
    <citation type="journal article" date="2019" name="Int. J. Syst. Evol. Microbiol.">
        <title>The Global Catalogue of Microorganisms (GCM) 10K type strain sequencing project: providing services to taxonomists for standard genome sequencing and annotation.</title>
        <authorList>
            <consortium name="The Broad Institute Genomics Platform"/>
            <consortium name="The Broad Institute Genome Sequencing Center for Infectious Disease"/>
            <person name="Wu L."/>
            <person name="Ma J."/>
        </authorList>
    </citation>
    <scope>NUCLEOTIDE SEQUENCE [LARGE SCALE GENOMIC DNA]</scope>
    <source>
        <strain evidence="3">JCM 16545</strain>
    </source>
</reference>
<name>A0ABW5DY52_9BACT</name>
<keyword evidence="3" id="KW-1185">Reference proteome</keyword>
<accession>A0ABW5DY52</accession>
<evidence type="ECO:0000313" key="3">
    <source>
        <dbReference type="Proteomes" id="UP001597297"/>
    </source>
</evidence>
<gene>
    <name evidence="2" type="ORF">ACFSQZ_02115</name>
</gene>
<proteinExistence type="predicted"/>
<dbReference type="EMBL" id="JBHUJC010000003">
    <property type="protein sequence ID" value="MFD2275251.1"/>
    <property type="molecule type" value="Genomic_DNA"/>
</dbReference>
<organism evidence="2 3">
    <name type="scientific">Rubritalea spongiae</name>
    <dbReference type="NCBI Taxonomy" id="430797"/>
    <lineage>
        <taxon>Bacteria</taxon>
        <taxon>Pseudomonadati</taxon>
        <taxon>Verrucomicrobiota</taxon>
        <taxon>Verrucomicrobiia</taxon>
        <taxon>Verrucomicrobiales</taxon>
        <taxon>Rubritaleaceae</taxon>
        <taxon>Rubritalea</taxon>
    </lineage>
</organism>
<dbReference type="Proteomes" id="UP001597297">
    <property type="component" value="Unassembled WGS sequence"/>
</dbReference>
<feature type="transmembrane region" description="Helical" evidence="1">
    <location>
        <begin position="63"/>
        <end position="86"/>
    </location>
</feature>
<evidence type="ECO:0000256" key="1">
    <source>
        <dbReference type="SAM" id="Phobius"/>
    </source>
</evidence>
<keyword evidence="1" id="KW-0472">Membrane</keyword>
<comment type="caution">
    <text evidence="2">The sequence shown here is derived from an EMBL/GenBank/DDBJ whole genome shotgun (WGS) entry which is preliminary data.</text>
</comment>
<keyword evidence="1" id="KW-1133">Transmembrane helix</keyword>
<evidence type="ECO:0000313" key="2">
    <source>
        <dbReference type="EMBL" id="MFD2275251.1"/>
    </source>
</evidence>
<keyword evidence="1" id="KW-0812">Transmembrane</keyword>
<feature type="transmembrane region" description="Helical" evidence="1">
    <location>
        <begin position="29"/>
        <end position="51"/>
    </location>
</feature>
<sequence>MENPHQTPQSTPQVSDEGKFASTYRYLKLSISSAISLIIVGLIACTLALSYNLTRLATISMGVSGIGLAMIALALLVIIPFIMWGFQTGVKEAKRNIVTLNTKRHSRDHL</sequence>